<evidence type="ECO:0000256" key="3">
    <source>
        <dbReference type="ARBA" id="ARBA00022737"/>
    </source>
</evidence>
<dbReference type="EMBL" id="CP025001">
    <property type="protein sequence ID" value="AUJ75370.1"/>
    <property type="molecule type" value="Genomic_DNA"/>
</dbReference>
<dbReference type="Gene3D" id="1.25.40.10">
    <property type="entry name" value="Tetratricopeptide repeat domain"/>
    <property type="match status" value="2"/>
</dbReference>
<dbReference type="Pfam" id="PF18801">
    <property type="entry name" value="RapH_N"/>
    <property type="match status" value="1"/>
</dbReference>
<evidence type="ECO:0000313" key="7">
    <source>
        <dbReference type="Proteomes" id="UP000234366"/>
    </source>
</evidence>
<dbReference type="Proteomes" id="UP000234366">
    <property type="component" value="Chromosome"/>
</dbReference>
<evidence type="ECO:0000256" key="1">
    <source>
        <dbReference type="ARBA" id="ARBA00004496"/>
    </source>
</evidence>
<proteinExistence type="inferred from homology"/>
<dbReference type="RefSeq" id="WP_101605343.1">
    <property type="nucleotide sequence ID" value="NZ_CP025001.1"/>
</dbReference>
<name>A0AAI8MW88_9BACI</name>
<organism evidence="6 7">
    <name type="scientific">Bacillus siamensis</name>
    <dbReference type="NCBI Taxonomy" id="659243"/>
    <lineage>
        <taxon>Bacteria</taxon>
        <taxon>Bacillati</taxon>
        <taxon>Bacillota</taxon>
        <taxon>Bacilli</taxon>
        <taxon>Bacillales</taxon>
        <taxon>Bacillaceae</taxon>
        <taxon>Bacillus</taxon>
        <taxon>Bacillus amyloliquefaciens group</taxon>
    </lineage>
</organism>
<evidence type="ECO:0000256" key="2">
    <source>
        <dbReference type="ARBA" id="ARBA00022490"/>
    </source>
</evidence>
<dbReference type="InterPro" id="IPR011990">
    <property type="entry name" value="TPR-like_helical_dom_sf"/>
</dbReference>
<keyword evidence="2" id="KW-0963">Cytoplasm</keyword>
<reference evidence="6 7" key="1">
    <citation type="submission" date="2017-11" db="EMBL/GenBank/DDBJ databases">
        <title>Genome sequence and genome mining of multiple bioactive secondary metabolites from a deep sea-derived Bacillus siamensis SCSIO 05746.</title>
        <authorList>
            <person name="Pan H.-Q."/>
            <person name="Ju J.-H."/>
        </authorList>
    </citation>
    <scope>NUCLEOTIDE SEQUENCE [LARGE SCALE GENOMIC DNA]</scope>
    <source>
        <strain evidence="6 7">SCSIO 05746</strain>
    </source>
</reference>
<evidence type="ECO:0000313" key="6">
    <source>
        <dbReference type="EMBL" id="AUJ75370.1"/>
    </source>
</evidence>
<dbReference type="SUPFAM" id="SSF48452">
    <property type="entry name" value="TPR-like"/>
    <property type="match status" value="1"/>
</dbReference>
<dbReference type="AlphaFoldDB" id="A0AAI8MW88"/>
<keyword evidence="7" id="KW-1185">Reference proteome</keyword>
<dbReference type="Pfam" id="PF13424">
    <property type="entry name" value="TPR_12"/>
    <property type="match status" value="1"/>
</dbReference>
<keyword evidence="3" id="KW-0677">Repeat</keyword>
<dbReference type="SMART" id="SM00028">
    <property type="entry name" value="TPR"/>
    <property type="match status" value="3"/>
</dbReference>
<dbReference type="PANTHER" id="PTHR46630:SF1">
    <property type="entry name" value="TETRATRICOPEPTIDE REPEAT PROTEIN 29"/>
    <property type="match status" value="1"/>
</dbReference>
<dbReference type="InterPro" id="IPR019734">
    <property type="entry name" value="TPR_rpt"/>
</dbReference>
<comment type="subcellular location">
    <subcellularLocation>
        <location evidence="1">Cytoplasm</location>
    </subcellularLocation>
</comment>
<sequence length="397" mass="47156">MQQVFLNKGKIPYEIVTKKLNDWYTAIKNNLDMEAVRLKNEVEELMGRMEKNPDVILYHQLLDFRHEMMISYLQSKNEQELKNAYEALQEHQGQIKGMLDYYFFFFMGMYDFKRKELVSAISSYRRAEQSLNYVDDEIEHAEFYYKMAEIYYYMKQTYFSLNYVKRAMRIYGKYKNYEDRILRCKYITAGNLIDSLDYNGALEIFKETLEISRKINRQLHVYTSMLNMGIVYNQIGDFQRAYECLIDAYNYFEKENHACIEKTLFNLAHVQARRGDLKSAGYFYEKGYSVAEERDNSEYKAKFDLLKAIYLTDGCYNLIDNSFCFFSTHKMYGDIEEFGFEVAEVFRKKGDAERSSKYYRQVILAKNEIQKGEMISETQVDSLVTSSNVGIEYSGSK</sequence>
<evidence type="ECO:0000256" key="4">
    <source>
        <dbReference type="ARBA" id="ARBA00022803"/>
    </source>
</evidence>
<accession>A0AAI8MW88</accession>
<evidence type="ECO:0000256" key="5">
    <source>
        <dbReference type="ARBA" id="ARBA00038253"/>
    </source>
</evidence>
<dbReference type="KEGG" id="bsia:CWD84_00270"/>
<dbReference type="PANTHER" id="PTHR46630">
    <property type="entry name" value="TETRATRICOPEPTIDE REPEAT PROTEIN 29"/>
    <property type="match status" value="1"/>
</dbReference>
<keyword evidence="4" id="KW-0802">TPR repeat</keyword>
<comment type="similarity">
    <text evidence="5">Belongs to the Rap family.</text>
</comment>
<dbReference type="InterPro" id="IPR051476">
    <property type="entry name" value="Bac_ResReg_Asp_Phosphatase"/>
</dbReference>
<gene>
    <name evidence="6" type="ORF">CWD84_00270</name>
</gene>
<dbReference type="GO" id="GO:0005737">
    <property type="term" value="C:cytoplasm"/>
    <property type="evidence" value="ECO:0007669"/>
    <property type="project" value="UniProtKB-SubCell"/>
</dbReference>
<protein>
    <submittedName>
        <fullName evidence="6">Tetratricopeptide repeat protein</fullName>
    </submittedName>
</protein>